<gene>
    <name evidence="1" type="ORF">ACFQ3N_16755</name>
</gene>
<proteinExistence type="predicted"/>
<dbReference type="EMBL" id="JBHTKJ010000055">
    <property type="protein sequence ID" value="MFD1040024.1"/>
    <property type="molecule type" value="Genomic_DNA"/>
</dbReference>
<protein>
    <submittedName>
        <fullName evidence="1">Uncharacterized protein</fullName>
    </submittedName>
</protein>
<dbReference type="Proteomes" id="UP001597040">
    <property type="component" value="Unassembled WGS sequence"/>
</dbReference>
<name>A0ABW3LR90_9BACI</name>
<evidence type="ECO:0000313" key="1">
    <source>
        <dbReference type="EMBL" id="MFD1040024.1"/>
    </source>
</evidence>
<evidence type="ECO:0000313" key="2">
    <source>
        <dbReference type="Proteomes" id="UP001597040"/>
    </source>
</evidence>
<organism evidence="1 2">
    <name type="scientific">Virgibacillus byunsanensis</name>
    <dbReference type="NCBI Taxonomy" id="570945"/>
    <lineage>
        <taxon>Bacteria</taxon>
        <taxon>Bacillati</taxon>
        <taxon>Bacillota</taxon>
        <taxon>Bacilli</taxon>
        <taxon>Bacillales</taxon>
        <taxon>Bacillaceae</taxon>
        <taxon>Virgibacillus</taxon>
    </lineage>
</organism>
<keyword evidence="2" id="KW-1185">Reference proteome</keyword>
<dbReference type="RefSeq" id="WP_390363714.1">
    <property type="nucleotide sequence ID" value="NZ_JBHTKJ010000055.1"/>
</dbReference>
<comment type="caution">
    <text evidence="1">The sequence shown here is derived from an EMBL/GenBank/DDBJ whole genome shotgun (WGS) entry which is preliminary data.</text>
</comment>
<accession>A0ABW3LR90</accession>
<sequence length="65" mass="7722">MEDWCERLVIESTTQERLNLYGDISMQVFMEDELAYPNTEGLTRGIMKRRIDLKLNQLIVVNIFQ</sequence>
<reference evidence="2" key="1">
    <citation type="journal article" date="2019" name="Int. J. Syst. Evol. Microbiol.">
        <title>The Global Catalogue of Microorganisms (GCM) 10K type strain sequencing project: providing services to taxonomists for standard genome sequencing and annotation.</title>
        <authorList>
            <consortium name="The Broad Institute Genomics Platform"/>
            <consortium name="The Broad Institute Genome Sequencing Center for Infectious Disease"/>
            <person name="Wu L."/>
            <person name="Ma J."/>
        </authorList>
    </citation>
    <scope>NUCLEOTIDE SEQUENCE [LARGE SCALE GENOMIC DNA]</scope>
    <source>
        <strain evidence="2">CCUG 56754</strain>
    </source>
</reference>